<proteinExistence type="predicted"/>
<reference evidence="2" key="1">
    <citation type="submission" date="2018-11" db="EMBL/GenBank/DDBJ databases">
        <title>Chitinophaga lutea sp.nov., isolate from arsenic contaminated soil.</title>
        <authorList>
            <person name="Zong Y."/>
        </authorList>
    </citation>
    <scope>NUCLEOTIDE SEQUENCE [LARGE SCALE GENOMIC DNA]</scope>
    <source>
        <strain evidence="2">YLT18</strain>
    </source>
</reference>
<dbReference type="OrthoDB" id="680937at2"/>
<comment type="caution">
    <text evidence="1">The sequence shown here is derived from an EMBL/GenBank/DDBJ whole genome shotgun (WGS) entry which is preliminary data.</text>
</comment>
<dbReference type="EMBL" id="RMBX01000001">
    <property type="protein sequence ID" value="RPD43121.1"/>
    <property type="molecule type" value="Genomic_DNA"/>
</dbReference>
<name>A0A3N4MGX7_9BACT</name>
<dbReference type="AlphaFoldDB" id="A0A3N4MGX7"/>
<sequence length="102" mass="11387">MATQKKRTLVLSNDRVIKMAGNSITITPTLEVGEGFTTSILGLVEVPEGDNRKRSVANPFGLTVEDVIELADYNIRLWMDLKDNVREKGVRDIAIFRRVNVG</sequence>
<accession>A0A3N4MGX7</accession>
<protein>
    <submittedName>
        <fullName evidence="1">Uncharacterized protein</fullName>
    </submittedName>
</protein>
<dbReference type="RefSeq" id="WP_120514394.1">
    <property type="nucleotide sequence ID" value="NZ_QXZY01000001.1"/>
</dbReference>
<evidence type="ECO:0000313" key="1">
    <source>
        <dbReference type="EMBL" id="RPD43121.1"/>
    </source>
</evidence>
<dbReference type="Proteomes" id="UP000279089">
    <property type="component" value="Unassembled WGS sequence"/>
</dbReference>
<evidence type="ECO:0000313" key="2">
    <source>
        <dbReference type="Proteomes" id="UP000279089"/>
    </source>
</evidence>
<gene>
    <name evidence="1" type="ORF">EG028_02165</name>
</gene>
<keyword evidence="2" id="KW-1185">Reference proteome</keyword>
<organism evidence="1 2">
    <name type="scientific">Chitinophaga barathri</name>
    <dbReference type="NCBI Taxonomy" id="1647451"/>
    <lineage>
        <taxon>Bacteria</taxon>
        <taxon>Pseudomonadati</taxon>
        <taxon>Bacteroidota</taxon>
        <taxon>Chitinophagia</taxon>
        <taxon>Chitinophagales</taxon>
        <taxon>Chitinophagaceae</taxon>
        <taxon>Chitinophaga</taxon>
    </lineage>
</organism>